<dbReference type="PANTHER" id="PTHR38537:SF8">
    <property type="entry name" value="FILAMIN-A"/>
    <property type="match status" value="1"/>
</dbReference>
<dbReference type="PROSITE" id="PS00019">
    <property type="entry name" value="ACTININ_1"/>
    <property type="match status" value="1"/>
</dbReference>
<gene>
    <name evidence="7" type="primary">20202148</name>
    <name evidence="6" type="ORF">HELRODRAFT_167944</name>
</gene>
<dbReference type="InterPro" id="IPR017868">
    <property type="entry name" value="Filamin/ABP280_repeat-like"/>
</dbReference>
<dbReference type="PROSITE" id="PS50021">
    <property type="entry name" value="CH"/>
    <property type="match status" value="2"/>
</dbReference>
<evidence type="ECO:0000256" key="4">
    <source>
        <dbReference type="PROSITE-ProRule" id="PRU00087"/>
    </source>
</evidence>
<dbReference type="InterPro" id="IPR014756">
    <property type="entry name" value="Ig_E-set"/>
</dbReference>
<dbReference type="GO" id="GO:0051015">
    <property type="term" value="F:actin filament binding"/>
    <property type="evidence" value="ECO:0007669"/>
    <property type="project" value="InterPro"/>
</dbReference>
<dbReference type="STRING" id="6412.T1EZZ8"/>
<dbReference type="GeneID" id="20202148"/>
<name>T1EZZ8_HELRO</name>
<dbReference type="InterPro" id="IPR036872">
    <property type="entry name" value="CH_dom_sf"/>
</dbReference>
<evidence type="ECO:0000313" key="8">
    <source>
        <dbReference type="Proteomes" id="UP000015101"/>
    </source>
</evidence>
<dbReference type="FunFam" id="1.10.418.10:FF:000006">
    <property type="entry name" value="Filamin-B isoform A"/>
    <property type="match status" value="1"/>
</dbReference>
<dbReference type="Gene3D" id="2.60.40.10">
    <property type="entry name" value="Immunoglobulins"/>
    <property type="match status" value="4"/>
</dbReference>
<evidence type="ECO:0000259" key="5">
    <source>
        <dbReference type="PROSITE" id="PS50021"/>
    </source>
</evidence>
<reference evidence="8" key="1">
    <citation type="submission" date="2012-12" db="EMBL/GenBank/DDBJ databases">
        <authorList>
            <person name="Hellsten U."/>
            <person name="Grimwood J."/>
            <person name="Chapman J.A."/>
            <person name="Shapiro H."/>
            <person name="Aerts A."/>
            <person name="Otillar R.P."/>
            <person name="Terry A.Y."/>
            <person name="Boore J.L."/>
            <person name="Simakov O."/>
            <person name="Marletaz F."/>
            <person name="Cho S.-J."/>
            <person name="Edsinger-Gonzales E."/>
            <person name="Havlak P."/>
            <person name="Kuo D.-H."/>
            <person name="Larsson T."/>
            <person name="Lv J."/>
            <person name="Arendt D."/>
            <person name="Savage R."/>
            <person name="Osoegawa K."/>
            <person name="de Jong P."/>
            <person name="Lindberg D.R."/>
            <person name="Seaver E.C."/>
            <person name="Weisblat D.A."/>
            <person name="Putnam N.H."/>
            <person name="Grigoriev I.V."/>
            <person name="Rokhsar D.S."/>
        </authorList>
    </citation>
    <scope>NUCLEOTIDE SEQUENCE</scope>
</reference>
<organism evidence="7 8">
    <name type="scientific">Helobdella robusta</name>
    <name type="common">Californian leech</name>
    <dbReference type="NCBI Taxonomy" id="6412"/>
    <lineage>
        <taxon>Eukaryota</taxon>
        <taxon>Metazoa</taxon>
        <taxon>Spiralia</taxon>
        <taxon>Lophotrochozoa</taxon>
        <taxon>Annelida</taxon>
        <taxon>Clitellata</taxon>
        <taxon>Hirudinea</taxon>
        <taxon>Rhynchobdellida</taxon>
        <taxon>Glossiphoniidae</taxon>
        <taxon>Helobdella</taxon>
    </lineage>
</organism>
<feature type="repeat" description="Filamin" evidence="4">
    <location>
        <begin position="536"/>
        <end position="631"/>
    </location>
</feature>
<keyword evidence="8" id="KW-1185">Reference proteome</keyword>
<dbReference type="PROSITE" id="PS50194">
    <property type="entry name" value="FILAMIN_REPEAT"/>
    <property type="match status" value="4"/>
</dbReference>
<reference evidence="7" key="3">
    <citation type="submission" date="2015-06" db="UniProtKB">
        <authorList>
            <consortium name="EnsemblMetazoa"/>
        </authorList>
    </citation>
    <scope>IDENTIFICATION</scope>
</reference>
<dbReference type="KEGG" id="hro:HELRODRAFT_167944"/>
<dbReference type="InterPro" id="IPR001715">
    <property type="entry name" value="CH_dom"/>
</dbReference>
<accession>T1EZZ8</accession>
<dbReference type="InParanoid" id="T1EZZ8"/>
<dbReference type="Gene3D" id="1.10.418.10">
    <property type="entry name" value="Calponin-like domain"/>
    <property type="match status" value="2"/>
</dbReference>
<feature type="repeat" description="Filamin" evidence="4">
    <location>
        <begin position="347"/>
        <end position="439"/>
    </location>
</feature>
<dbReference type="Pfam" id="PF00630">
    <property type="entry name" value="Filamin"/>
    <property type="match status" value="4"/>
</dbReference>
<dbReference type="eggNOG" id="KOG0518">
    <property type="taxonomic scope" value="Eukaryota"/>
</dbReference>
<sequence length="632" mass="69879">MSRVSLSDTADNQRLKIQQNTFKRWINDKLSSVQKSVNSLENDFSDGLLLISLVEVLSGKKFNKYVTSPKMRIHKLENVTTVLTFLQKEEKIKLVNIDSAAIVDSKLPLILGLIWTLILHYSFQTVVWSGEKTKPTKSDSPNNRLMIWINERSKVKITNFTTDWNSGIALGALVDAISPGLLTEWTMWVKTDALKNATKALTIAEKELNIVQLIKAVELTNPNVDEMSVVTYLSQFPKVKLKVTASSSSTSVVSSTTTRYVTGRGVQAKGLRVGDFGVLTVHINASPGKELKTHLIVGGGKQEDTTVRQINPTTYEVTYEIKVAGKYILTIIYGNEHVFGSPFNIEVGPKTSSDVAIFGPGLETGVAGCTSAFVIENFGKKTEIRYTVCGPVECWIGVYQEHDGTAMTSFEPVAPGEYTIHFTTLDSEHLPNSPFVVNVRPKPEHFEPKQATVSGPGFRNNVFLGEELEYLIDTKAAGMGSVKVVVYDYKQKPIDVSVTDNKNGTTIAKFKCSKKEKHIAIVTFGDVVIPSFPFEIYVHDPNQVTISGPAISGESKVGQVAEFTVDATKTDRGDFSMVVIDDKKREVSYDIKRLQPRSFKVSFTPKSAGIYLTYIYFADNKMPNSPLKILVA</sequence>
<dbReference type="GO" id="GO:0030036">
    <property type="term" value="P:actin cytoskeleton organization"/>
    <property type="evidence" value="ECO:0007669"/>
    <property type="project" value="InterPro"/>
</dbReference>
<comment type="similarity">
    <text evidence="1">Belongs to the filamin family.</text>
</comment>
<dbReference type="InterPro" id="IPR001298">
    <property type="entry name" value="Filamin/ABP280_rpt"/>
</dbReference>
<feature type="repeat" description="Filamin" evidence="4">
    <location>
        <begin position="443"/>
        <end position="538"/>
    </location>
</feature>
<dbReference type="InterPro" id="IPR001589">
    <property type="entry name" value="Actinin_actin-bd_CS"/>
</dbReference>
<proteinExistence type="inferred from homology"/>
<dbReference type="RefSeq" id="XP_009011906.1">
    <property type="nucleotide sequence ID" value="XM_009013658.1"/>
</dbReference>
<dbReference type="CTD" id="20202148"/>
<dbReference type="InterPro" id="IPR044801">
    <property type="entry name" value="Filamin"/>
</dbReference>
<dbReference type="InterPro" id="IPR013783">
    <property type="entry name" value="Ig-like_fold"/>
</dbReference>
<evidence type="ECO:0000313" key="7">
    <source>
        <dbReference type="EnsemblMetazoa" id="HelroP167944"/>
    </source>
</evidence>
<keyword evidence="3" id="KW-0009">Actin-binding</keyword>
<protein>
    <recommendedName>
        <fullName evidence="5">Calponin-homology (CH) domain-containing protein</fullName>
    </recommendedName>
</protein>
<dbReference type="PANTHER" id="PTHR38537">
    <property type="entry name" value="JITTERBUG, ISOFORM N"/>
    <property type="match status" value="1"/>
</dbReference>
<keyword evidence="2" id="KW-0677">Repeat</keyword>
<dbReference type="SUPFAM" id="SSF81296">
    <property type="entry name" value="E set domains"/>
    <property type="match status" value="4"/>
</dbReference>
<dbReference type="Pfam" id="PF00307">
    <property type="entry name" value="CH"/>
    <property type="match status" value="2"/>
</dbReference>
<dbReference type="EnsemblMetazoa" id="HelroT167944">
    <property type="protein sequence ID" value="HelroP167944"/>
    <property type="gene ID" value="HelroG167944"/>
</dbReference>
<evidence type="ECO:0000256" key="1">
    <source>
        <dbReference type="ARBA" id="ARBA00009238"/>
    </source>
</evidence>
<dbReference type="EMBL" id="KB095905">
    <property type="protein sequence ID" value="ESO10092.1"/>
    <property type="molecule type" value="Genomic_DNA"/>
</dbReference>
<dbReference type="SMART" id="SM00033">
    <property type="entry name" value="CH"/>
    <property type="match status" value="2"/>
</dbReference>
<evidence type="ECO:0000256" key="2">
    <source>
        <dbReference type="ARBA" id="ARBA00022737"/>
    </source>
</evidence>
<reference evidence="6 8" key="2">
    <citation type="journal article" date="2013" name="Nature">
        <title>Insights into bilaterian evolution from three spiralian genomes.</title>
        <authorList>
            <person name="Simakov O."/>
            <person name="Marletaz F."/>
            <person name="Cho S.J."/>
            <person name="Edsinger-Gonzales E."/>
            <person name="Havlak P."/>
            <person name="Hellsten U."/>
            <person name="Kuo D.H."/>
            <person name="Larsson T."/>
            <person name="Lv J."/>
            <person name="Arendt D."/>
            <person name="Savage R."/>
            <person name="Osoegawa K."/>
            <person name="de Jong P."/>
            <person name="Grimwood J."/>
            <person name="Chapman J.A."/>
            <person name="Shapiro H."/>
            <person name="Aerts A."/>
            <person name="Otillar R.P."/>
            <person name="Terry A.Y."/>
            <person name="Boore J.L."/>
            <person name="Grigoriev I.V."/>
            <person name="Lindberg D.R."/>
            <person name="Seaver E.C."/>
            <person name="Weisblat D.A."/>
            <person name="Putnam N.H."/>
            <person name="Rokhsar D.S."/>
        </authorList>
    </citation>
    <scope>NUCLEOTIDE SEQUENCE</scope>
</reference>
<dbReference type="OrthoDB" id="18740at2759"/>
<evidence type="ECO:0000256" key="3">
    <source>
        <dbReference type="ARBA" id="ARBA00023203"/>
    </source>
</evidence>
<dbReference type="OMA" id="WINERSK"/>
<dbReference type="HOGENOM" id="CLU_005217_4_1_1"/>
<dbReference type="SUPFAM" id="SSF47576">
    <property type="entry name" value="Calponin-homology domain, CH-domain"/>
    <property type="match status" value="1"/>
</dbReference>
<dbReference type="PROSITE" id="PS00020">
    <property type="entry name" value="ACTININ_2"/>
    <property type="match status" value="1"/>
</dbReference>
<dbReference type="CDD" id="cd21230">
    <property type="entry name" value="CH_FLN_rpt2"/>
    <property type="match status" value="1"/>
</dbReference>
<dbReference type="AlphaFoldDB" id="T1EZZ8"/>
<feature type="domain" description="Calponin-homology (CH)" evidence="5">
    <location>
        <begin position="16"/>
        <end position="122"/>
    </location>
</feature>
<evidence type="ECO:0000313" key="6">
    <source>
        <dbReference type="EMBL" id="ESO10092.1"/>
    </source>
</evidence>
<dbReference type="SMART" id="SM00557">
    <property type="entry name" value="IG_FLMN"/>
    <property type="match status" value="4"/>
</dbReference>
<dbReference type="EMBL" id="AMQM01002873">
    <property type="status" value="NOT_ANNOTATED_CDS"/>
    <property type="molecule type" value="Genomic_DNA"/>
</dbReference>
<dbReference type="Proteomes" id="UP000015101">
    <property type="component" value="Unassembled WGS sequence"/>
</dbReference>
<feature type="domain" description="Calponin-homology (CH)" evidence="5">
    <location>
        <begin position="139"/>
        <end position="241"/>
    </location>
</feature>
<feature type="repeat" description="Filamin" evidence="4">
    <location>
        <begin position="251"/>
        <end position="347"/>
    </location>
</feature>